<accession>A0A0S2W6N7</accession>
<dbReference type="InterPro" id="IPR039445">
    <property type="entry name" value="DauR-like_HTH"/>
</dbReference>
<dbReference type="Pfam" id="PF13309">
    <property type="entry name" value="HTH_22"/>
    <property type="match status" value="1"/>
</dbReference>
<dbReference type="PATRIC" id="fig|1297617.4.peg.2698"/>
<name>A0A0S2W6N7_9FIRM</name>
<protein>
    <submittedName>
        <fullName evidence="3">YheO-like PAS domain</fullName>
    </submittedName>
</protein>
<feature type="domain" description="YheO-like" evidence="1">
    <location>
        <begin position="9"/>
        <end position="116"/>
    </location>
</feature>
<dbReference type="PANTHER" id="PTHR35568:SF1">
    <property type="entry name" value="TRANSCRIPTIONAL REGULATOR DAUR"/>
    <property type="match status" value="1"/>
</dbReference>
<feature type="domain" description="Transcriptional regulator DauR-like HTH" evidence="2">
    <location>
        <begin position="141"/>
        <end position="202"/>
    </location>
</feature>
<dbReference type="EMBL" id="CP011307">
    <property type="protein sequence ID" value="ALP95012.1"/>
    <property type="molecule type" value="Genomic_DNA"/>
</dbReference>
<gene>
    <name evidence="3" type="ORF">IB211_02621</name>
</gene>
<dbReference type="InterPro" id="IPR039446">
    <property type="entry name" value="DauR-like"/>
</dbReference>
<proteinExistence type="predicted"/>
<evidence type="ECO:0000313" key="3">
    <source>
        <dbReference type="EMBL" id="ALP95012.1"/>
    </source>
</evidence>
<evidence type="ECO:0000313" key="4">
    <source>
        <dbReference type="Proteomes" id="UP000064844"/>
    </source>
</evidence>
<dbReference type="RefSeq" id="WP_033117351.1">
    <property type="nucleotide sequence ID" value="NZ_CALICV010000024.1"/>
</dbReference>
<reference evidence="4" key="2">
    <citation type="submission" date="2015-04" db="EMBL/GenBank/DDBJ databases">
        <title>A butyrogenic pathway from the amino acid lysine in a human gut commensal.</title>
        <authorList>
            <person name="de Vos W.M."/>
            <person name="Bui N.T.P."/>
            <person name="Plugge C.M."/>
            <person name="Ritari J."/>
        </authorList>
    </citation>
    <scope>NUCLEOTIDE SEQUENCE [LARGE SCALE GENOMIC DNA]</scope>
    <source>
        <strain evidence="4">AF211</strain>
    </source>
</reference>
<evidence type="ECO:0000259" key="1">
    <source>
        <dbReference type="Pfam" id="PF08348"/>
    </source>
</evidence>
<dbReference type="InterPro" id="IPR013559">
    <property type="entry name" value="YheO"/>
</dbReference>
<sequence length="213" mass="23384">MTRDEAFEFLDRAARGIAEMFGSSCETLVHDMGVPTHPILSIYNGHVSGREVGSTLDILGTARELDPEARSSDQVNLYATTPSGQQIKSSTFHLIGEDYNLALGINFDYTSLVYANRILVDLMSAEADLKTALWQGGDSALADLFDECLSAVGKPVDALSKADRLKIVAMMDQKNAFSYRKSVPFAARRLGVSRYTVYKYLDELAQREGASRA</sequence>
<dbReference type="PANTHER" id="PTHR35568">
    <property type="entry name" value="TRANSCRIPTIONAL REGULATOR DAUR"/>
    <property type="match status" value="1"/>
</dbReference>
<keyword evidence="4" id="KW-1185">Reference proteome</keyword>
<reference evidence="3 4" key="1">
    <citation type="journal article" date="2015" name="Nat. Commun.">
        <title>Production of butyrate from lysine and the Amadori product fructoselysine by a human gut commensal.</title>
        <authorList>
            <person name="Bui T.P."/>
            <person name="Ritari J."/>
            <person name="Boeren S."/>
            <person name="de Waard P."/>
            <person name="Plugge C.M."/>
            <person name="de Vos W.M."/>
        </authorList>
    </citation>
    <scope>NUCLEOTIDE SEQUENCE [LARGE SCALE GENOMIC DNA]</scope>
    <source>
        <strain evidence="3 4">AF211</strain>
    </source>
</reference>
<dbReference type="KEGG" id="ibu:IB211_02621"/>
<dbReference type="eggNOG" id="COG2964">
    <property type="taxonomic scope" value="Bacteria"/>
</dbReference>
<dbReference type="STRING" id="1297617.IB211_02621"/>
<dbReference type="AlphaFoldDB" id="A0A0S2W6N7"/>
<dbReference type="Proteomes" id="UP000064844">
    <property type="component" value="Chromosome"/>
</dbReference>
<dbReference type="Pfam" id="PF08348">
    <property type="entry name" value="PAS_6"/>
    <property type="match status" value="1"/>
</dbReference>
<evidence type="ECO:0000259" key="2">
    <source>
        <dbReference type="Pfam" id="PF13309"/>
    </source>
</evidence>
<organism evidence="3 4">
    <name type="scientific">Intestinimonas butyriciproducens</name>
    <dbReference type="NCBI Taxonomy" id="1297617"/>
    <lineage>
        <taxon>Bacteria</taxon>
        <taxon>Bacillati</taxon>
        <taxon>Bacillota</taxon>
        <taxon>Clostridia</taxon>
        <taxon>Eubacteriales</taxon>
        <taxon>Intestinimonas</taxon>
    </lineage>
</organism>